<dbReference type="Gene3D" id="1.10.10.1050">
    <property type="entry name" value="Dcp2, box A domain"/>
    <property type="match status" value="1"/>
</dbReference>
<feature type="compositionally biased region" description="Polar residues" evidence="11">
    <location>
        <begin position="441"/>
        <end position="461"/>
    </location>
</feature>
<dbReference type="InterPro" id="IPR000086">
    <property type="entry name" value="NUDIX_hydrolase_dom"/>
</dbReference>
<dbReference type="OMA" id="PLIWKWG"/>
<name>M3K0G7_CANMX</name>
<dbReference type="GO" id="GO:0000184">
    <property type="term" value="P:nuclear-transcribed mRNA catabolic process, nonsense-mediated decay"/>
    <property type="evidence" value="ECO:0007669"/>
    <property type="project" value="UniProtKB-KW"/>
</dbReference>
<accession>M3K0G7</accession>
<dbReference type="FunFam" id="3.90.79.10:FF:000045">
    <property type="entry name" value="mRNA-decapping enzyme 2"/>
    <property type="match status" value="1"/>
</dbReference>
<evidence type="ECO:0000256" key="11">
    <source>
        <dbReference type="SAM" id="MobiDB-lite"/>
    </source>
</evidence>
<dbReference type="Pfam" id="PF00293">
    <property type="entry name" value="NUDIX"/>
    <property type="match status" value="1"/>
</dbReference>
<protein>
    <recommendedName>
        <fullName evidence="12">Nudix hydrolase domain-containing protein</fullName>
    </recommendedName>
</protein>
<dbReference type="InterPro" id="IPR044099">
    <property type="entry name" value="Dcp2_NUDIX"/>
</dbReference>
<evidence type="ECO:0000256" key="3">
    <source>
        <dbReference type="ARBA" id="ARBA00005279"/>
    </source>
</evidence>
<dbReference type="GO" id="GO:0006397">
    <property type="term" value="P:mRNA processing"/>
    <property type="evidence" value="ECO:0007669"/>
    <property type="project" value="UniProtKB-KW"/>
</dbReference>
<evidence type="ECO:0000256" key="8">
    <source>
        <dbReference type="ARBA" id="ARBA00022884"/>
    </source>
</evidence>
<reference evidence="13 14" key="1">
    <citation type="submission" date="2013-02" db="EMBL/GenBank/DDBJ databases">
        <title>Genome sequence of Candida maltosa Xu316, a potential industrial strain for xylitol and ethanol production.</title>
        <authorList>
            <person name="Yu J."/>
            <person name="Wang Q."/>
            <person name="Geng X."/>
            <person name="Bao W."/>
            <person name="He P."/>
            <person name="Cai J."/>
        </authorList>
    </citation>
    <scope>NUCLEOTIDE SEQUENCE [LARGE SCALE GENOMIC DNA]</scope>
    <source>
        <strain evidence="14">Xu316</strain>
    </source>
</reference>
<evidence type="ECO:0000256" key="1">
    <source>
        <dbReference type="ARBA" id="ARBA00001936"/>
    </source>
</evidence>
<feature type="region of interest" description="Disordered" evidence="11">
    <location>
        <begin position="280"/>
        <end position="306"/>
    </location>
</feature>
<feature type="compositionally biased region" description="Polar residues" evidence="11">
    <location>
        <begin position="531"/>
        <end position="542"/>
    </location>
</feature>
<dbReference type="Proteomes" id="UP000011777">
    <property type="component" value="Unassembled WGS sequence"/>
</dbReference>
<dbReference type="InterPro" id="IPR007722">
    <property type="entry name" value="DCP2_BoxA"/>
</dbReference>
<dbReference type="GO" id="GO:0003723">
    <property type="term" value="F:RNA binding"/>
    <property type="evidence" value="ECO:0007669"/>
    <property type="project" value="UniProtKB-KW"/>
</dbReference>
<evidence type="ECO:0000256" key="9">
    <source>
        <dbReference type="ARBA" id="ARBA00023161"/>
    </source>
</evidence>
<keyword evidence="9" id="KW-0866">Nonsense-mediated mRNA decay</keyword>
<dbReference type="PROSITE" id="PS51462">
    <property type="entry name" value="NUDIX"/>
    <property type="match status" value="1"/>
</dbReference>
<evidence type="ECO:0000256" key="4">
    <source>
        <dbReference type="ARBA" id="ARBA00022490"/>
    </source>
</evidence>
<feature type="compositionally biased region" description="Low complexity" evidence="11">
    <location>
        <begin position="289"/>
        <end position="298"/>
    </location>
</feature>
<dbReference type="GO" id="GO:0030145">
    <property type="term" value="F:manganese ion binding"/>
    <property type="evidence" value="ECO:0007669"/>
    <property type="project" value="InterPro"/>
</dbReference>
<dbReference type="GO" id="GO:0000290">
    <property type="term" value="P:deadenylation-dependent decapping of nuclear-transcribed mRNA"/>
    <property type="evidence" value="ECO:0007669"/>
    <property type="project" value="InterPro"/>
</dbReference>
<comment type="cofactor">
    <cofactor evidence="1">
        <name>Mn(2+)</name>
        <dbReference type="ChEBI" id="CHEBI:29035"/>
    </cofactor>
</comment>
<evidence type="ECO:0000313" key="13">
    <source>
        <dbReference type="EMBL" id="EMG48149.1"/>
    </source>
</evidence>
<feature type="domain" description="Nudix hydrolase" evidence="12">
    <location>
        <begin position="99"/>
        <end position="224"/>
    </location>
</feature>
<feature type="region of interest" description="Disordered" evidence="11">
    <location>
        <begin position="774"/>
        <end position="799"/>
    </location>
</feature>
<evidence type="ECO:0000256" key="7">
    <source>
        <dbReference type="ARBA" id="ARBA00022801"/>
    </source>
</evidence>
<gene>
    <name evidence="13" type="ORF">G210_1346</name>
</gene>
<organism evidence="13 14">
    <name type="scientific">Candida maltosa (strain Xu316)</name>
    <name type="common">Yeast</name>
    <dbReference type="NCBI Taxonomy" id="1245528"/>
    <lineage>
        <taxon>Eukaryota</taxon>
        <taxon>Fungi</taxon>
        <taxon>Dikarya</taxon>
        <taxon>Ascomycota</taxon>
        <taxon>Saccharomycotina</taxon>
        <taxon>Pichiomycetes</taxon>
        <taxon>Debaryomycetaceae</taxon>
        <taxon>Candida/Lodderomyces clade</taxon>
        <taxon>Candida</taxon>
    </lineage>
</organism>
<dbReference type="PANTHER" id="PTHR23114">
    <property type="entry name" value="M7GPPPN-MRNA HYDROLASE"/>
    <property type="match status" value="1"/>
</dbReference>
<dbReference type="OrthoDB" id="18996at2759"/>
<dbReference type="InterPro" id="IPR015797">
    <property type="entry name" value="NUDIX_hydrolase-like_dom_sf"/>
</dbReference>
<keyword evidence="8" id="KW-0694">RNA-binding</keyword>
<dbReference type="CDD" id="cd03672">
    <property type="entry name" value="NUDIX_Dcp2p_Nudt20"/>
    <property type="match status" value="1"/>
</dbReference>
<comment type="similarity">
    <text evidence="3">Belongs to the Nudix hydrolase family. DCP2 subfamily.</text>
</comment>
<dbReference type="Pfam" id="PF05026">
    <property type="entry name" value="DCP2"/>
    <property type="match status" value="1"/>
</dbReference>
<evidence type="ECO:0000256" key="2">
    <source>
        <dbReference type="ARBA" id="ARBA00004201"/>
    </source>
</evidence>
<dbReference type="SUPFAM" id="SSF55811">
    <property type="entry name" value="Nudix"/>
    <property type="match status" value="1"/>
</dbReference>
<evidence type="ECO:0000256" key="10">
    <source>
        <dbReference type="ARBA" id="ARBA00023211"/>
    </source>
</evidence>
<dbReference type="AlphaFoldDB" id="M3K0G7"/>
<dbReference type="SMART" id="SM01125">
    <property type="entry name" value="DCP2"/>
    <property type="match status" value="1"/>
</dbReference>
<dbReference type="InterPro" id="IPR020084">
    <property type="entry name" value="NUDIX_hydrolase_CS"/>
</dbReference>
<evidence type="ECO:0000256" key="5">
    <source>
        <dbReference type="ARBA" id="ARBA00022664"/>
    </source>
</evidence>
<dbReference type="STRING" id="1245528.M3K0G7"/>
<comment type="subcellular location">
    <subcellularLocation>
        <location evidence="2">Cytoplasm</location>
        <location evidence="2">P-body</location>
    </subcellularLocation>
</comment>
<dbReference type="GO" id="GO:0140933">
    <property type="term" value="F:5'-(N(7)-methylguanosine 5'-triphospho)-[mRNA] hydrolase activity"/>
    <property type="evidence" value="ECO:0007669"/>
    <property type="project" value="InterPro"/>
</dbReference>
<comment type="caution">
    <text evidence="13">The sequence shown here is derived from an EMBL/GenBank/DDBJ whole genome shotgun (WGS) entry which is preliminary data.</text>
</comment>
<evidence type="ECO:0000256" key="6">
    <source>
        <dbReference type="ARBA" id="ARBA00022723"/>
    </source>
</evidence>
<keyword evidence="14" id="KW-1185">Reference proteome</keyword>
<dbReference type="SUPFAM" id="SSF140586">
    <property type="entry name" value="Dcp2 domain-like"/>
    <property type="match status" value="1"/>
</dbReference>
<dbReference type="EMBL" id="AOGT01001230">
    <property type="protein sequence ID" value="EMG48149.1"/>
    <property type="molecule type" value="Genomic_DNA"/>
</dbReference>
<keyword evidence="4" id="KW-0963">Cytoplasm</keyword>
<evidence type="ECO:0000259" key="12">
    <source>
        <dbReference type="PROSITE" id="PS51462"/>
    </source>
</evidence>
<dbReference type="PANTHER" id="PTHR23114:SF17">
    <property type="entry name" value="M7GPPPN-MRNA HYDROLASE"/>
    <property type="match status" value="1"/>
</dbReference>
<evidence type="ECO:0000313" key="14">
    <source>
        <dbReference type="Proteomes" id="UP000011777"/>
    </source>
</evidence>
<dbReference type="InterPro" id="IPR036189">
    <property type="entry name" value="DCP2_BoxA_sf"/>
</dbReference>
<keyword evidence="5" id="KW-0507">mRNA processing</keyword>
<keyword evidence="6" id="KW-0479">Metal-binding</keyword>
<sequence>MSIQLRNGLANQTLDRVLEDLLVRFVINAPEEDLSSIERIMFQIEEAQWFYADFVRQLNPDLPPMKMKSFCAKILEKCPLVWQWGDPQEALSKFGKYKSTIPVRGVALFNKELNKVVLVKGTESNTWSFPRGKISKDESDIDCAVREVEEETGFNCRHLINENDCVERNIRGKNYKIYFVKNVPEDTVFETPKYEISQIQWFDIKAIQKKNKTNPNAFFIVGTIFKPMMKWINKNKGIFNEEEVMLQVELKLKDLLGINKPTENVDAGRELLNILQKVGQKEGPPPQQAQPQQQAQQPQQPPVFNVPVPQHLYNQIPFFAGSHAALPFYNQPFFNPMNFVPPHFLPQHHPAYITQQNIQPPNPQTFQKPKTHSKELLSILTTKSDKKKDEDGSKQRKSVEDESIRSRAQELLSVFPKKQPKKPVQEENSYTTPEPRLTPSPVVNQASNEIEASIREQSLPPSSGKKITLLKRKDNKASADLMSLLGPKKEKEPTPEPQQQQPKIKLLKRTDTTSPPNLVDLLGPKSPPVPAQQQHFDSSATNEILSLLHKKPSEPQEPTNPSNELLNILKKPTTTEPPAKKEEKVLSPSQELLGLLNKPQANPALNILQRKNPELTSTASVNLWGQNTGPLDNSMYDASNRTTVANTIGSPTSDIWATPEKLQAEQQTNSRSSQLLDLLNQNRITSPPEQQQQQQQQHIPETFEDFEDFEDYDNGYQFNDAFLDKTYRNFDIASDEEDVDHLIDPLTTQNQSFPAQHAPDQKQEKKIKILKPGESIFGNGSNEQGKGLLALLNGGRPPQ</sequence>
<proteinExistence type="inferred from homology"/>
<dbReference type="Gene3D" id="3.90.79.10">
    <property type="entry name" value="Nucleoside Triphosphate Pyrophosphohydrolase"/>
    <property type="match status" value="1"/>
</dbReference>
<feature type="region of interest" description="Disordered" evidence="11">
    <location>
        <begin position="379"/>
        <end position="542"/>
    </location>
</feature>
<dbReference type="PROSITE" id="PS00893">
    <property type="entry name" value="NUDIX_BOX"/>
    <property type="match status" value="1"/>
</dbReference>
<keyword evidence="10" id="KW-0464">Manganese</keyword>
<feature type="compositionally biased region" description="Basic and acidic residues" evidence="11">
    <location>
        <begin position="383"/>
        <end position="408"/>
    </location>
</feature>
<dbReference type="eggNOG" id="KOG2937">
    <property type="taxonomic scope" value="Eukaryota"/>
</dbReference>
<keyword evidence="7" id="KW-0378">Hydrolase</keyword>
<dbReference type="HOGENOM" id="CLU_014214_0_0_1"/>
<dbReference type="GO" id="GO:0000932">
    <property type="term" value="C:P-body"/>
    <property type="evidence" value="ECO:0007669"/>
    <property type="project" value="UniProtKB-SubCell"/>
</dbReference>